<keyword evidence="3" id="KW-1185">Reference proteome</keyword>
<dbReference type="AlphaFoldDB" id="A0A0W0YWP5"/>
<dbReference type="PATRIC" id="fig|45074.5.peg.2015"/>
<evidence type="ECO:0000313" key="3">
    <source>
        <dbReference type="Proteomes" id="UP000054703"/>
    </source>
</evidence>
<feature type="transmembrane region" description="Helical" evidence="1">
    <location>
        <begin position="94"/>
        <end position="122"/>
    </location>
</feature>
<keyword evidence="1" id="KW-1133">Transmembrane helix</keyword>
<keyword evidence="1" id="KW-0812">Transmembrane</keyword>
<sequence>MSYKDEIRELQEALSKEGTNKNANRLIELIKCLPGGEAKREFIIALTSRVLDSTKRDETLNELAKCFEQVRLVMQRTHERRSGSPVTEEEWDRVAGIILLGSSLTTILAPVVFPLAFTLSLIRYANQEARQAQKDVCLLTELKSACINLGLLPKFKSSIHNFFISHSGQNSVENMDKSSIRIIP</sequence>
<evidence type="ECO:0000256" key="1">
    <source>
        <dbReference type="SAM" id="Phobius"/>
    </source>
</evidence>
<keyword evidence="1" id="KW-0472">Membrane</keyword>
<gene>
    <name evidence="2" type="ORF">Lsan_1890</name>
</gene>
<dbReference type="Proteomes" id="UP000054703">
    <property type="component" value="Unassembled WGS sequence"/>
</dbReference>
<evidence type="ECO:0000313" key="2">
    <source>
        <dbReference type="EMBL" id="KTD61328.1"/>
    </source>
</evidence>
<dbReference type="STRING" id="45074.Lsan_1890"/>
<name>A0A0W0YWP5_9GAMM</name>
<protein>
    <submittedName>
        <fullName evidence="2">Uncharacterized protein</fullName>
    </submittedName>
</protein>
<reference evidence="2 3" key="1">
    <citation type="submission" date="2015-11" db="EMBL/GenBank/DDBJ databases">
        <title>Genomic analysis of 38 Legionella species identifies large and diverse effector repertoires.</title>
        <authorList>
            <person name="Burstein D."/>
            <person name="Amaro F."/>
            <person name="Zusman T."/>
            <person name="Lifshitz Z."/>
            <person name="Cohen O."/>
            <person name="Gilbert J.A."/>
            <person name="Pupko T."/>
            <person name="Shuman H.A."/>
            <person name="Segal G."/>
        </authorList>
    </citation>
    <scope>NUCLEOTIDE SEQUENCE [LARGE SCALE GENOMIC DNA]</scope>
    <source>
        <strain evidence="2 3">SC-63-C7</strain>
    </source>
</reference>
<proteinExistence type="predicted"/>
<dbReference type="RefSeq" id="WP_058514165.1">
    <property type="nucleotide sequence ID" value="NZ_CAAAIH010000063.1"/>
</dbReference>
<comment type="caution">
    <text evidence="2">The sequence shown here is derived from an EMBL/GenBank/DDBJ whole genome shotgun (WGS) entry which is preliminary data.</text>
</comment>
<organism evidence="2 3">
    <name type="scientific">Legionella santicrucis</name>
    <dbReference type="NCBI Taxonomy" id="45074"/>
    <lineage>
        <taxon>Bacteria</taxon>
        <taxon>Pseudomonadati</taxon>
        <taxon>Pseudomonadota</taxon>
        <taxon>Gammaproteobacteria</taxon>
        <taxon>Legionellales</taxon>
        <taxon>Legionellaceae</taxon>
        <taxon>Legionella</taxon>
    </lineage>
</organism>
<accession>A0A0W0YWP5</accession>
<dbReference type="EMBL" id="LNYU01000042">
    <property type="protein sequence ID" value="KTD61328.1"/>
    <property type="molecule type" value="Genomic_DNA"/>
</dbReference>
<dbReference type="OrthoDB" id="9908666at2"/>